<dbReference type="Pfam" id="PF01095">
    <property type="entry name" value="Pectinesterase"/>
    <property type="match status" value="1"/>
</dbReference>
<dbReference type="PANTHER" id="PTHR31321:SF57">
    <property type="entry name" value="PECTINESTERASE 53-RELATED"/>
    <property type="match status" value="1"/>
</dbReference>
<dbReference type="Proteomes" id="UP000275331">
    <property type="component" value="Unassembled WGS sequence"/>
</dbReference>
<evidence type="ECO:0000313" key="8">
    <source>
        <dbReference type="Proteomes" id="UP000275331"/>
    </source>
</evidence>
<evidence type="ECO:0000313" key="7">
    <source>
        <dbReference type="EMBL" id="RSE29437.1"/>
    </source>
</evidence>
<feature type="compositionally biased region" description="Polar residues" evidence="4">
    <location>
        <begin position="22"/>
        <end position="38"/>
    </location>
</feature>
<keyword evidence="5" id="KW-0732">Signal</keyword>
<dbReference type="InterPro" id="IPR012334">
    <property type="entry name" value="Pectin_lyas_fold"/>
</dbReference>
<evidence type="ECO:0000256" key="1">
    <source>
        <dbReference type="ARBA" id="ARBA00008891"/>
    </source>
</evidence>
<dbReference type="EMBL" id="RHXB01000001">
    <property type="protein sequence ID" value="RSE29437.1"/>
    <property type="molecule type" value="Genomic_DNA"/>
</dbReference>
<comment type="similarity">
    <text evidence="1">Belongs to the pectinesterase family.</text>
</comment>
<dbReference type="GO" id="GO:0042545">
    <property type="term" value="P:cell wall modification"/>
    <property type="evidence" value="ECO:0007669"/>
    <property type="project" value="InterPro"/>
</dbReference>
<dbReference type="OrthoDB" id="264773at2"/>
<dbReference type="AlphaFoldDB" id="A0A3R9LU09"/>
<dbReference type="RefSeq" id="WP_125292474.1">
    <property type="nucleotide sequence ID" value="NZ_CP100494.1"/>
</dbReference>
<feature type="region of interest" description="Disordered" evidence="4">
    <location>
        <begin position="22"/>
        <end position="43"/>
    </location>
</feature>
<feature type="chain" id="PRO_5018638687" evidence="5">
    <location>
        <begin position="24"/>
        <end position="435"/>
    </location>
</feature>
<feature type="domain" description="Pectinesterase catalytic" evidence="6">
    <location>
        <begin position="196"/>
        <end position="344"/>
    </location>
</feature>
<protein>
    <submittedName>
        <fullName evidence="7">Putative acyl-CoA thioester hydrolase</fullName>
    </submittedName>
</protein>
<dbReference type="NCBIfam" id="NF007822">
    <property type="entry name" value="PRK10531.1"/>
    <property type="match status" value="1"/>
</dbReference>
<evidence type="ECO:0000256" key="4">
    <source>
        <dbReference type="SAM" id="MobiDB-lite"/>
    </source>
</evidence>
<dbReference type="GO" id="GO:0009279">
    <property type="term" value="C:cell outer membrane"/>
    <property type="evidence" value="ECO:0007669"/>
    <property type="project" value="TreeGrafter"/>
</dbReference>
<name>A0A3R9LU09_9ENTR</name>
<keyword evidence="2 7" id="KW-0378">Hydrolase</keyword>
<dbReference type="Gene3D" id="2.160.20.10">
    <property type="entry name" value="Single-stranded right-handed beta-helix, Pectin lyase-like"/>
    <property type="match status" value="1"/>
</dbReference>
<evidence type="ECO:0000256" key="3">
    <source>
        <dbReference type="ARBA" id="ARBA00023085"/>
    </source>
</evidence>
<evidence type="ECO:0000256" key="5">
    <source>
        <dbReference type="SAM" id="SignalP"/>
    </source>
</evidence>
<dbReference type="PANTHER" id="PTHR31321">
    <property type="entry name" value="ACYL-COA THIOESTER HYDROLASE YBHC-RELATED"/>
    <property type="match status" value="1"/>
</dbReference>
<dbReference type="GO" id="GO:0030599">
    <property type="term" value="F:pectinesterase activity"/>
    <property type="evidence" value="ECO:0007669"/>
    <property type="project" value="InterPro"/>
</dbReference>
<reference evidence="7 8" key="1">
    <citation type="submission" date="2018-10" db="EMBL/GenBank/DDBJ databases">
        <title>Transmission dynamics of multidrug resistant bacteria on intensive care unit surfaces.</title>
        <authorList>
            <person name="D'Souza A.W."/>
            <person name="Potter R.F."/>
            <person name="Wallace M."/>
            <person name="Shupe A."/>
            <person name="Patel S."/>
            <person name="Sun S."/>
            <person name="Gul D."/>
            <person name="Kwon J.H."/>
            <person name="Andleeb S."/>
            <person name="Burnham C.-A.D."/>
            <person name="Dantas G."/>
        </authorList>
    </citation>
    <scope>NUCLEOTIDE SEQUENCE [LARGE SCALE GENOMIC DNA]</scope>
    <source>
        <strain evidence="7 8">AS_373</strain>
    </source>
</reference>
<dbReference type="SUPFAM" id="SSF51126">
    <property type="entry name" value="Pectin lyase-like"/>
    <property type="match status" value="1"/>
</dbReference>
<gene>
    <name evidence="7" type="ORF">EGT71_02695</name>
</gene>
<dbReference type="InterPro" id="IPR011050">
    <property type="entry name" value="Pectin_lyase_fold/virulence"/>
</dbReference>
<dbReference type="PROSITE" id="PS51257">
    <property type="entry name" value="PROKAR_LIPOPROTEIN"/>
    <property type="match status" value="1"/>
</dbReference>
<comment type="caution">
    <text evidence="7">The sequence shown here is derived from an EMBL/GenBank/DDBJ whole genome shotgun (WGS) entry which is preliminary data.</text>
</comment>
<evidence type="ECO:0000259" key="6">
    <source>
        <dbReference type="Pfam" id="PF01095"/>
    </source>
</evidence>
<evidence type="ECO:0000256" key="2">
    <source>
        <dbReference type="ARBA" id="ARBA00022801"/>
    </source>
</evidence>
<organism evidence="7 8">
    <name type="scientific">Atlantibacter subterraneus</name>
    <dbReference type="NCBI Taxonomy" id="255519"/>
    <lineage>
        <taxon>Bacteria</taxon>
        <taxon>Pseudomonadati</taxon>
        <taxon>Pseudomonadota</taxon>
        <taxon>Gammaproteobacteria</taxon>
        <taxon>Enterobacterales</taxon>
        <taxon>Enterobacteriaceae</taxon>
        <taxon>Atlantibacter</taxon>
    </lineage>
</organism>
<accession>A0A3R9LU09</accession>
<sequence length="435" mass="47090">MNRFSVSRLALAFAVGVTLTACSSTPPDQRPSEQTAPGTASRPILSANEAQNFVASRYFSAMDPNAAPWSPVKIAVPAQPDFVVGPAGTAGVTHTSIQAAVDAAIIKHTSTRQYIAIMPGTYEGTVYIPAASGSVTLYGLGENPADVKIGAALDSEMDRATWRHTVNPSGKYMPGKPAWYMFDNCQNRREATVGLMCSAVVWSQNNGLQLQNLTIENNLGDSVDAGNHQAVALRSDGDKVQIDKVNILGRQNTFFVTNSDLQNRIVNNRQTRTLVTNSYVEGDVDLVAGRGAVVFDNTEFRVVNSRTQQEGYVFAPATQPNIWYGFLATNSRFVANGDGVAQLGRAWDIEASENGYTANQTANGQVVIRDSVINEGFNKARPWGDALGSKRPFAGNTGTMADDKLQRELNDNNFNRMWEFNNRGLGSQVVAEPKQ</sequence>
<dbReference type="InterPro" id="IPR000070">
    <property type="entry name" value="Pectinesterase_cat"/>
</dbReference>
<feature type="signal peptide" evidence="5">
    <location>
        <begin position="1"/>
        <end position="23"/>
    </location>
</feature>
<dbReference type="GeneID" id="84664430"/>
<proteinExistence type="inferred from homology"/>
<keyword evidence="3" id="KW-0063">Aspartyl esterase</keyword>